<dbReference type="Pfam" id="PF13581">
    <property type="entry name" value="HATPase_c_2"/>
    <property type="match status" value="1"/>
</dbReference>
<dbReference type="PANTHER" id="PTHR35526">
    <property type="entry name" value="ANTI-SIGMA-F FACTOR RSBW-RELATED"/>
    <property type="match status" value="1"/>
</dbReference>
<dbReference type="InterPro" id="IPR036890">
    <property type="entry name" value="HATPase_C_sf"/>
</dbReference>
<comment type="caution">
    <text evidence="3">The sequence shown here is derived from an EMBL/GenBank/DDBJ whole genome shotgun (WGS) entry which is preliminary data.</text>
</comment>
<dbReference type="EMBL" id="JAGSOG010000273">
    <property type="protein sequence ID" value="MBR7838268.1"/>
    <property type="molecule type" value="Genomic_DNA"/>
</dbReference>
<dbReference type="AlphaFoldDB" id="A0A941EVX7"/>
<evidence type="ECO:0000313" key="3">
    <source>
        <dbReference type="EMBL" id="MBR7838268.1"/>
    </source>
</evidence>
<keyword evidence="3" id="KW-0067">ATP-binding</keyword>
<gene>
    <name evidence="3" type="ORF">KDL01_33660</name>
</gene>
<dbReference type="InterPro" id="IPR003594">
    <property type="entry name" value="HATPase_dom"/>
</dbReference>
<protein>
    <submittedName>
        <fullName evidence="3">ATP-binding protein</fullName>
    </submittedName>
</protein>
<evidence type="ECO:0000313" key="4">
    <source>
        <dbReference type="Proteomes" id="UP000675781"/>
    </source>
</evidence>
<sequence>MTTVTTNEASHSIDVGALPSAPSLARRFIRKLMHAWGLADQTEAVDAAELLISEITTNAVRATGRPEGPTEAEPGETVATIRLRARLTEAGLVVEVWDNSPDQPALGCSADNQESGRGLFLVNALAAEWGCAKETLPPQETPGKAVWFRLALRPTRPAVPAQRPTAQP</sequence>
<dbReference type="Proteomes" id="UP000675781">
    <property type="component" value="Unassembled WGS sequence"/>
</dbReference>
<keyword evidence="1" id="KW-0723">Serine/threonine-protein kinase</keyword>
<organism evidence="3 4">
    <name type="scientific">Actinospica durhamensis</name>
    <dbReference type="NCBI Taxonomy" id="1508375"/>
    <lineage>
        <taxon>Bacteria</taxon>
        <taxon>Bacillati</taxon>
        <taxon>Actinomycetota</taxon>
        <taxon>Actinomycetes</taxon>
        <taxon>Catenulisporales</taxon>
        <taxon>Actinospicaceae</taxon>
        <taxon>Actinospica</taxon>
    </lineage>
</organism>
<keyword evidence="3" id="KW-0547">Nucleotide-binding</keyword>
<name>A0A941EVX7_9ACTN</name>
<dbReference type="CDD" id="cd16936">
    <property type="entry name" value="HATPase_RsbW-like"/>
    <property type="match status" value="1"/>
</dbReference>
<dbReference type="GO" id="GO:0004674">
    <property type="term" value="F:protein serine/threonine kinase activity"/>
    <property type="evidence" value="ECO:0007669"/>
    <property type="project" value="UniProtKB-KW"/>
</dbReference>
<dbReference type="InterPro" id="IPR050267">
    <property type="entry name" value="Anti-sigma-factor_SerPK"/>
</dbReference>
<proteinExistence type="predicted"/>
<keyword evidence="4" id="KW-1185">Reference proteome</keyword>
<dbReference type="GO" id="GO:0005524">
    <property type="term" value="F:ATP binding"/>
    <property type="evidence" value="ECO:0007669"/>
    <property type="project" value="UniProtKB-KW"/>
</dbReference>
<feature type="non-terminal residue" evidence="3">
    <location>
        <position position="168"/>
    </location>
</feature>
<evidence type="ECO:0000259" key="2">
    <source>
        <dbReference type="Pfam" id="PF13581"/>
    </source>
</evidence>
<dbReference type="SUPFAM" id="SSF55874">
    <property type="entry name" value="ATPase domain of HSP90 chaperone/DNA topoisomerase II/histidine kinase"/>
    <property type="match status" value="1"/>
</dbReference>
<keyword evidence="1" id="KW-0808">Transferase</keyword>
<evidence type="ECO:0000256" key="1">
    <source>
        <dbReference type="ARBA" id="ARBA00022527"/>
    </source>
</evidence>
<reference evidence="3" key="1">
    <citation type="submission" date="2021-04" db="EMBL/GenBank/DDBJ databases">
        <title>Genome based classification of Actinospica acidithermotolerans sp. nov., an actinobacterium isolated from an Indonesian hot spring.</title>
        <authorList>
            <person name="Kusuma A.B."/>
            <person name="Putra K.E."/>
            <person name="Nafisah S."/>
            <person name="Loh J."/>
            <person name="Nouioui I."/>
            <person name="Goodfellow M."/>
        </authorList>
    </citation>
    <scope>NUCLEOTIDE SEQUENCE</scope>
    <source>
        <strain evidence="3">CSCA 57</strain>
    </source>
</reference>
<dbReference type="Gene3D" id="3.30.565.10">
    <property type="entry name" value="Histidine kinase-like ATPase, C-terminal domain"/>
    <property type="match status" value="1"/>
</dbReference>
<dbReference type="RefSeq" id="WP_212532728.1">
    <property type="nucleotide sequence ID" value="NZ_JAGSOG010000273.1"/>
</dbReference>
<feature type="domain" description="Histidine kinase/HSP90-like ATPase" evidence="2">
    <location>
        <begin position="19"/>
        <end position="128"/>
    </location>
</feature>
<keyword evidence="1" id="KW-0418">Kinase</keyword>
<dbReference type="PANTHER" id="PTHR35526:SF3">
    <property type="entry name" value="ANTI-SIGMA-F FACTOR RSBW"/>
    <property type="match status" value="1"/>
</dbReference>
<accession>A0A941EVX7</accession>